<sequence length="142" mass="16230">MEFLGPRQFYKAMLGTRPALYPPKWGKWGERGRSGKRVRVQQDETSSDTEDGSDDPAAAVDLEEARRQRRREQAVWQAIRHLLSGQPRGLPLGELPGLLESVNVQNFSPERCGYSSLERFARGLPRDVLRYHAKEQVICLPR</sequence>
<accession>A0ABN9RG57</accession>
<gene>
    <name evidence="3" type="ORF">PCOR1329_LOCUS20428</name>
</gene>
<evidence type="ECO:0000313" key="3">
    <source>
        <dbReference type="EMBL" id="CAK0818047.1"/>
    </source>
</evidence>
<feature type="domain" description="HTH OST-type" evidence="2">
    <location>
        <begin position="71"/>
        <end position="142"/>
    </location>
</feature>
<name>A0ABN9RG57_9DINO</name>
<dbReference type="Gene3D" id="3.30.420.610">
    <property type="entry name" value="LOTUS domain-like"/>
    <property type="match status" value="1"/>
</dbReference>
<feature type="region of interest" description="Disordered" evidence="1">
    <location>
        <begin position="18"/>
        <end position="66"/>
    </location>
</feature>
<dbReference type="Pfam" id="PF12872">
    <property type="entry name" value="OST-HTH"/>
    <property type="match status" value="1"/>
</dbReference>
<evidence type="ECO:0000313" key="4">
    <source>
        <dbReference type="Proteomes" id="UP001189429"/>
    </source>
</evidence>
<feature type="compositionally biased region" description="Acidic residues" evidence="1">
    <location>
        <begin position="45"/>
        <end position="54"/>
    </location>
</feature>
<dbReference type="PROSITE" id="PS51644">
    <property type="entry name" value="HTH_OST"/>
    <property type="match status" value="1"/>
</dbReference>
<organism evidence="3 4">
    <name type="scientific">Prorocentrum cordatum</name>
    <dbReference type="NCBI Taxonomy" id="2364126"/>
    <lineage>
        <taxon>Eukaryota</taxon>
        <taxon>Sar</taxon>
        <taxon>Alveolata</taxon>
        <taxon>Dinophyceae</taxon>
        <taxon>Prorocentrales</taxon>
        <taxon>Prorocentraceae</taxon>
        <taxon>Prorocentrum</taxon>
    </lineage>
</organism>
<dbReference type="Proteomes" id="UP001189429">
    <property type="component" value="Unassembled WGS sequence"/>
</dbReference>
<evidence type="ECO:0000256" key="1">
    <source>
        <dbReference type="SAM" id="MobiDB-lite"/>
    </source>
</evidence>
<proteinExistence type="predicted"/>
<dbReference type="InterPro" id="IPR025605">
    <property type="entry name" value="OST-HTH/LOTUS_dom"/>
</dbReference>
<evidence type="ECO:0000259" key="2">
    <source>
        <dbReference type="PROSITE" id="PS51644"/>
    </source>
</evidence>
<keyword evidence="4" id="KW-1185">Reference proteome</keyword>
<protein>
    <recommendedName>
        <fullName evidence="2">HTH OST-type domain-containing protein</fullName>
    </recommendedName>
</protein>
<reference evidence="3" key="1">
    <citation type="submission" date="2023-10" db="EMBL/GenBank/DDBJ databases">
        <authorList>
            <person name="Chen Y."/>
            <person name="Shah S."/>
            <person name="Dougan E. K."/>
            <person name="Thang M."/>
            <person name="Chan C."/>
        </authorList>
    </citation>
    <scope>NUCLEOTIDE SEQUENCE [LARGE SCALE GENOMIC DNA]</scope>
</reference>
<dbReference type="EMBL" id="CAUYUJ010006633">
    <property type="protein sequence ID" value="CAK0818047.1"/>
    <property type="molecule type" value="Genomic_DNA"/>
</dbReference>
<dbReference type="InterPro" id="IPR041966">
    <property type="entry name" value="LOTUS-like"/>
</dbReference>
<comment type="caution">
    <text evidence="3">The sequence shown here is derived from an EMBL/GenBank/DDBJ whole genome shotgun (WGS) entry which is preliminary data.</text>
</comment>